<sequence>MINELPLLQKRHSVTNIVVHLIFTTKYRRKKMSEPVLAYLRGILASLAESKGCFVIEINGEADHIHLLVQTPPQISVSNLVGFLKTYSSKMILEEFPEFRTFSNRVAFWSTSYFVASAGGVTIETLEKYVQDQGKTKRLSSPPFRTEVSRRMS</sequence>
<dbReference type="Gene3D" id="3.30.70.1290">
    <property type="entry name" value="Transposase IS200-like"/>
    <property type="match status" value="1"/>
</dbReference>
<dbReference type="GeneID" id="78361797"/>
<dbReference type="PANTHER" id="PTHR33360">
    <property type="entry name" value="TRANSPOSASE FOR INSERTION SEQUENCE ELEMENT IS200"/>
    <property type="match status" value="1"/>
</dbReference>
<evidence type="ECO:0000313" key="3">
    <source>
        <dbReference type="EMBL" id="OXE44472.1"/>
    </source>
</evidence>
<dbReference type="InterPro" id="IPR002686">
    <property type="entry name" value="Transposase_17"/>
</dbReference>
<protein>
    <submittedName>
        <fullName evidence="3">IS200/IS605 family transposase</fullName>
    </submittedName>
</protein>
<keyword evidence="4" id="KW-1185">Reference proteome</keyword>
<evidence type="ECO:0000313" key="4">
    <source>
        <dbReference type="Proteomes" id="UP000214610"/>
    </source>
</evidence>
<feature type="region of interest" description="Disordered" evidence="1">
    <location>
        <begin position="134"/>
        <end position="153"/>
    </location>
</feature>
<gene>
    <name evidence="3" type="ORF">ADH67_12140</name>
</gene>
<evidence type="ECO:0000259" key="2">
    <source>
        <dbReference type="SMART" id="SM01321"/>
    </source>
</evidence>
<dbReference type="GO" id="GO:0006313">
    <property type="term" value="P:DNA transposition"/>
    <property type="evidence" value="ECO:0007669"/>
    <property type="project" value="InterPro"/>
</dbReference>
<dbReference type="SUPFAM" id="SSF143422">
    <property type="entry name" value="Transposase IS200-like"/>
    <property type="match status" value="1"/>
</dbReference>
<dbReference type="GO" id="GO:0004803">
    <property type="term" value="F:transposase activity"/>
    <property type="evidence" value="ECO:0007669"/>
    <property type="project" value="InterPro"/>
</dbReference>
<comment type="caution">
    <text evidence="3">The sequence shown here is derived from an EMBL/GenBank/DDBJ whole genome shotgun (WGS) entry which is preliminary data.</text>
</comment>
<organism evidence="3 4">
    <name type="scientific">Turicimonas muris</name>
    <dbReference type="NCBI Taxonomy" id="1796652"/>
    <lineage>
        <taxon>Bacteria</taxon>
        <taxon>Pseudomonadati</taxon>
        <taxon>Pseudomonadota</taxon>
        <taxon>Betaproteobacteria</taxon>
        <taxon>Burkholderiales</taxon>
        <taxon>Sutterellaceae</taxon>
        <taxon>Turicimonas</taxon>
    </lineage>
</organism>
<dbReference type="InterPro" id="IPR036515">
    <property type="entry name" value="Transposase_17_sf"/>
</dbReference>
<dbReference type="AlphaFoldDB" id="A0A227KC95"/>
<dbReference type="RefSeq" id="WP_066593578.1">
    <property type="nucleotide sequence ID" value="NZ_CAJTBZ010000040.1"/>
</dbReference>
<feature type="domain" description="Transposase IS200-like" evidence="2">
    <location>
        <begin position="14"/>
        <end position="133"/>
    </location>
</feature>
<accession>A0A227KC95</accession>
<evidence type="ECO:0000256" key="1">
    <source>
        <dbReference type="SAM" id="MobiDB-lite"/>
    </source>
</evidence>
<dbReference type="Proteomes" id="UP000214610">
    <property type="component" value="Unassembled WGS sequence"/>
</dbReference>
<dbReference type="PANTHER" id="PTHR33360:SF2">
    <property type="entry name" value="TRANSPOSASE FOR INSERTION SEQUENCE ELEMENT IS200"/>
    <property type="match status" value="1"/>
</dbReference>
<dbReference type="SMART" id="SM01321">
    <property type="entry name" value="Y1_Tnp"/>
    <property type="match status" value="1"/>
</dbReference>
<dbReference type="GO" id="GO:0003677">
    <property type="term" value="F:DNA binding"/>
    <property type="evidence" value="ECO:0007669"/>
    <property type="project" value="InterPro"/>
</dbReference>
<proteinExistence type="predicted"/>
<name>A0A227KC95_9BURK</name>
<dbReference type="EMBL" id="NHMP01000011">
    <property type="protein sequence ID" value="OXE44472.1"/>
    <property type="molecule type" value="Genomic_DNA"/>
</dbReference>
<dbReference type="NCBIfam" id="NF033573">
    <property type="entry name" value="transpos_IS200"/>
    <property type="match status" value="1"/>
</dbReference>
<reference evidence="4" key="1">
    <citation type="submission" date="2017-05" db="EMBL/GenBank/DDBJ databases">
        <title>Improved OligoMM genomes.</title>
        <authorList>
            <person name="Garzetti D."/>
        </authorList>
    </citation>
    <scope>NUCLEOTIDE SEQUENCE [LARGE SCALE GENOMIC DNA]</scope>
    <source>
        <strain evidence="4">YL45</strain>
    </source>
</reference>
<dbReference type="Pfam" id="PF01797">
    <property type="entry name" value="Y1_Tnp"/>
    <property type="match status" value="1"/>
</dbReference>